<organism evidence="1 2">
    <name type="scientific">Microbotryum intermedium</name>
    <dbReference type="NCBI Taxonomy" id="269621"/>
    <lineage>
        <taxon>Eukaryota</taxon>
        <taxon>Fungi</taxon>
        <taxon>Dikarya</taxon>
        <taxon>Basidiomycota</taxon>
        <taxon>Pucciniomycotina</taxon>
        <taxon>Microbotryomycetes</taxon>
        <taxon>Microbotryales</taxon>
        <taxon>Microbotryaceae</taxon>
        <taxon>Microbotryum</taxon>
    </lineage>
</organism>
<dbReference type="InterPro" id="IPR023214">
    <property type="entry name" value="HAD_sf"/>
</dbReference>
<protein>
    <submittedName>
        <fullName evidence="1">BQ2448_5912 protein</fullName>
    </submittedName>
</protein>
<evidence type="ECO:0000313" key="1">
    <source>
        <dbReference type="EMBL" id="SCV67266.1"/>
    </source>
</evidence>
<dbReference type="InterPro" id="IPR052898">
    <property type="entry name" value="ACAD10-like"/>
</dbReference>
<dbReference type="GO" id="GO:0016791">
    <property type="term" value="F:phosphatase activity"/>
    <property type="evidence" value="ECO:0007669"/>
    <property type="project" value="UniProtKB-ARBA"/>
</dbReference>
<sequence length="277" mass="30497">MVIKAVIFDIGGVVLGSPIVGVGEAEKLFDLPHHYINAHITYLGEEGAFQRLERGELALPEFEKQFGTEMSNVETGNKAYRLYCQKMKLDVPELPTKLNIDGHQLWSLMMGPALEPDPIMLDAINALRASKKFKLAALTNNFAVPGEAPTPSKIDTLPHDHLLTHEELRKSILDAAANPSKKGSSSSLLKRQFDVFVESAVEGSRKPDPKFYQIALDRLGVKAEEAIFLDDIGRNLVAAKKMGIQTIRVHPSRSIEAVSELEKIVGIPLQGKIKAKL</sequence>
<dbReference type="SFLD" id="SFLDS00003">
    <property type="entry name" value="Haloacid_Dehalogenase"/>
    <property type="match status" value="1"/>
</dbReference>
<name>A0A238F855_9BASI</name>
<dbReference type="PANTHER" id="PTHR47829:SF1">
    <property type="entry name" value="HAD FAMILY PHOSPHATASE"/>
    <property type="match status" value="1"/>
</dbReference>
<dbReference type="PANTHER" id="PTHR47829">
    <property type="entry name" value="HYDROLASE, PUTATIVE (AFU_ORTHOLOGUE AFUA_1G12880)-RELATED"/>
    <property type="match status" value="1"/>
</dbReference>
<accession>A0A238F855</accession>
<dbReference type="InterPro" id="IPR006439">
    <property type="entry name" value="HAD-SF_hydro_IA"/>
</dbReference>
<proteinExistence type="predicted"/>
<gene>
    <name evidence="1" type="ORF">BQ2448_5912</name>
</gene>
<dbReference type="NCBIfam" id="TIGR01509">
    <property type="entry name" value="HAD-SF-IA-v3"/>
    <property type="match status" value="1"/>
</dbReference>
<evidence type="ECO:0000313" key="2">
    <source>
        <dbReference type="Proteomes" id="UP000198372"/>
    </source>
</evidence>
<dbReference type="Proteomes" id="UP000198372">
    <property type="component" value="Unassembled WGS sequence"/>
</dbReference>
<dbReference type="Gene3D" id="3.40.50.1000">
    <property type="entry name" value="HAD superfamily/HAD-like"/>
    <property type="match status" value="1"/>
</dbReference>
<dbReference type="InterPro" id="IPR023198">
    <property type="entry name" value="PGP-like_dom2"/>
</dbReference>
<reference evidence="2" key="1">
    <citation type="submission" date="2016-09" db="EMBL/GenBank/DDBJ databases">
        <authorList>
            <person name="Jeantristanb JTB J.-T."/>
            <person name="Ricardo R."/>
        </authorList>
    </citation>
    <scope>NUCLEOTIDE SEQUENCE [LARGE SCALE GENOMIC DNA]</scope>
</reference>
<dbReference type="SFLD" id="SFLDG01129">
    <property type="entry name" value="C1.5:_HAD__Beta-PGM__Phosphata"/>
    <property type="match status" value="1"/>
</dbReference>
<dbReference type="SUPFAM" id="SSF56784">
    <property type="entry name" value="HAD-like"/>
    <property type="match status" value="1"/>
</dbReference>
<keyword evidence="2" id="KW-1185">Reference proteome</keyword>
<dbReference type="EMBL" id="FMSP01000001">
    <property type="protein sequence ID" value="SCV67266.1"/>
    <property type="molecule type" value="Genomic_DNA"/>
</dbReference>
<dbReference type="AlphaFoldDB" id="A0A238F855"/>
<dbReference type="Gene3D" id="1.10.150.240">
    <property type="entry name" value="Putative phosphatase, domain 2"/>
    <property type="match status" value="1"/>
</dbReference>
<dbReference type="InterPro" id="IPR036412">
    <property type="entry name" value="HAD-like_sf"/>
</dbReference>
<dbReference type="CDD" id="cd02603">
    <property type="entry name" value="HAD_sEH-N_like"/>
    <property type="match status" value="1"/>
</dbReference>
<dbReference type="Pfam" id="PF00702">
    <property type="entry name" value="Hydrolase"/>
    <property type="match status" value="1"/>
</dbReference>
<dbReference type="STRING" id="269621.A0A238F855"/>
<dbReference type="OrthoDB" id="1694274at2759"/>